<evidence type="ECO:0000313" key="4">
    <source>
        <dbReference type="Proteomes" id="UP000515204"/>
    </source>
</evidence>
<evidence type="ECO:0000256" key="1">
    <source>
        <dbReference type="ARBA" id="ARBA00023125"/>
    </source>
</evidence>
<reference evidence="5" key="1">
    <citation type="submission" date="2025-08" db="UniProtKB">
        <authorList>
            <consortium name="RefSeq"/>
        </authorList>
    </citation>
    <scope>IDENTIFICATION</scope>
</reference>
<feature type="domain" description="HTH CENPB-type" evidence="3">
    <location>
        <begin position="208"/>
        <end position="254"/>
    </location>
</feature>
<keyword evidence="4" id="KW-1185">Reference proteome</keyword>
<dbReference type="Proteomes" id="UP000515204">
    <property type="component" value="Unplaced"/>
</dbReference>
<evidence type="ECO:0000313" key="5">
    <source>
        <dbReference type="RefSeq" id="XP_014484909.1"/>
    </source>
</evidence>
<gene>
    <name evidence="5" type="primary">LOC106749714</name>
</gene>
<dbReference type="Pfam" id="PF03221">
    <property type="entry name" value="HTH_Tnp_Tc5"/>
    <property type="match status" value="1"/>
</dbReference>
<evidence type="ECO:0000259" key="3">
    <source>
        <dbReference type="Pfam" id="PF03221"/>
    </source>
</evidence>
<protein>
    <submittedName>
        <fullName evidence="5">Uncharacterized protein LOC106749714 isoform X2</fullName>
    </submittedName>
</protein>
<dbReference type="Gene3D" id="1.10.10.60">
    <property type="entry name" value="Homeodomain-like"/>
    <property type="match status" value="1"/>
</dbReference>
<dbReference type="GeneID" id="106749714"/>
<name>A0A6P3Y468_DINQU</name>
<dbReference type="RefSeq" id="XP_014484909.1">
    <property type="nucleotide sequence ID" value="XM_014629423.1"/>
</dbReference>
<accession>A0A6P3Y468</accession>
<dbReference type="InterPro" id="IPR006600">
    <property type="entry name" value="HTH_CenpB_DNA-bd_dom"/>
</dbReference>
<organism evidence="4 5">
    <name type="scientific">Dinoponera quadriceps</name>
    <name type="common">South American ant</name>
    <dbReference type="NCBI Taxonomy" id="609295"/>
    <lineage>
        <taxon>Eukaryota</taxon>
        <taxon>Metazoa</taxon>
        <taxon>Ecdysozoa</taxon>
        <taxon>Arthropoda</taxon>
        <taxon>Hexapoda</taxon>
        <taxon>Insecta</taxon>
        <taxon>Pterygota</taxon>
        <taxon>Neoptera</taxon>
        <taxon>Endopterygota</taxon>
        <taxon>Hymenoptera</taxon>
        <taxon>Apocrita</taxon>
        <taxon>Aculeata</taxon>
        <taxon>Formicoidea</taxon>
        <taxon>Formicidae</taxon>
        <taxon>Ponerinae</taxon>
        <taxon>Ponerini</taxon>
        <taxon>Dinoponera</taxon>
    </lineage>
</organism>
<dbReference type="OrthoDB" id="276989at2759"/>
<feature type="coiled-coil region" evidence="2">
    <location>
        <begin position="43"/>
        <end position="103"/>
    </location>
</feature>
<dbReference type="AlphaFoldDB" id="A0A6P3Y468"/>
<dbReference type="GO" id="GO:0003677">
    <property type="term" value="F:DNA binding"/>
    <property type="evidence" value="ECO:0007669"/>
    <property type="project" value="UniProtKB-KW"/>
</dbReference>
<keyword evidence="1" id="KW-0238">DNA-binding</keyword>
<keyword evidence="2" id="KW-0175">Coiled coil</keyword>
<sequence>MDLLDECMTREIKVEKEFQPGEKEALCFYNAYETSKVKKTDLLVEYMTQEIKYEKELQIEEEEDLHFHNTCEIPETGKVDLLEKCLTQEVNEKESQLEKKEETLYFYNIRKASKVRKIYLSEEDKDKEYLPEEHSNSVELVSSDYKKQAVEYWKSSKRKPRSLESVRHRFRKVTSAQQLRRWKVQIDKGGSRLEKLNRITVYTLNCFNEAQEKGITIRDIDIAQWASQAQKEENVPGFKVSKSWVRRFKVRLGLL</sequence>
<evidence type="ECO:0000256" key="2">
    <source>
        <dbReference type="SAM" id="Coils"/>
    </source>
</evidence>
<proteinExistence type="predicted"/>